<evidence type="ECO:0000256" key="2">
    <source>
        <dbReference type="ARBA" id="ARBA00022573"/>
    </source>
</evidence>
<evidence type="ECO:0000256" key="6">
    <source>
        <dbReference type="ARBA" id="ARBA00022842"/>
    </source>
</evidence>
<feature type="domain" description="CobB/CobQ-like glutamine amidotransferase" evidence="10">
    <location>
        <begin position="224"/>
        <end position="407"/>
    </location>
</feature>
<dbReference type="EMBL" id="LYOR01000006">
    <property type="protein sequence ID" value="OFV65795.1"/>
    <property type="molecule type" value="Genomic_DNA"/>
</dbReference>
<dbReference type="InterPro" id="IPR027417">
    <property type="entry name" value="P-loop_NTPase"/>
</dbReference>
<comment type="domain">
    <text evidence="8">Comprises of two domains. The C-terminal domain contains the binding site for glutamine and catalyzes the hydrolysis of this substrate to glutamate and ammonia. The N-terminal domain is anticipated to bind ATP, and cobyrinate or Ni-sirohydrochlorin, and catalyzes the ultimate synthesis of the diamide product. The ammonia produced via the glutaminase domain is probably translocated to the adjacent domain via a molecular tunnel, where it reacts with an activated intermediate.</text>
</comment>
<dbReference type="InterPro" id="IPR002586">
    <property type="entry name" value="CobQ/CobB/MinD/ParA_Nub-bd_dom"/>
</dbReference>
<dbReference type="NCBIfam" id="NF002204">
    <property type="entry name" value="PRK01077.1"/>
    <property type="match status" value="1"/>
</dbReference>
<evidence type="ECO:0000256" key="4">
    <source>
        <dbReference type="ARBA" id="ARBA00022741"/>
    </source>
</evidence>
<dbReference type="HAMAP" id="MF_00027">
    <property type="entry name" value="CobB_CbiA"/>
    <property type="match status" value="1"/>
</dbReference>
<dbReference type="SUPFAM" id="SSF52317">
    <property type="entry name" value="Class I glutamine amidotransferase-like"/>
    <property type="match status" value="1"/>
</dbReference>
<reference evidence="11" key="1">
    <citation type="submission" date="2016-05" db="EMBL/GenBank/DDBJ databases">
        <title>Microbial consortia oxidize butane by reversing methanogenesis.</title>
        <authorList>
            <person name="Laso-Perez R."/>
            <person name="Richter M."/>
            <person name="Wegener G."/>
            <person name="Musat F."/>
        </authorList>
    </citation>
    <scope>NUCLEOTIDE SEQUENCE [LARGE SCALE GENOMIC DNA]</scope>
    <source>
        <strain evidence="11">BOX1</strain>
    </source>
</reference>
<proteinExistence type="inferred from homology"/>
<dbReference type="PANTHER" id="PTHR43873:SF1">
    <property type="entry name" value="COBYRINATE A,C-DIAMIDE SYNTHASE"/>
    <property type="match status" value="1"/>
</dbReference>
<dbReference type="EC" id="6.3.5.12" evidence="8"/>
<comment type="miscellaneous">
    <text evidence="8">The a and c carboxylates of cobyrinate and Ni-sirohydrochlorin are activated for nucleophilic attack via formation of a phosphorylated intermediate by ATP. CbiA catalyzes first the amidation of the c-carboxylate, and then that of the a-carboxylate.</text>
</comment>
<evidence type="ECO:0000256" key="1">
    <source>
        <dbReference type="ARBA" id="ARBA00001946"/>
    </source>
</evidence>
<name>A0A1F2P3N9_9EURY</name>
<dbReference type="Gene3D" id="3.40.50.300">
    <property type="entry name" value="P-loop containing nucleotide triphosphate hydrolases"/>
    <property type="match status" value="1"/>
</dbReference>
<dbReference type="GO" id="GO:0042242">
    <property type="term" value="F:cobyrinic acid a,c-diamide synthase activity"/>
    <property type="evidence" value="ECO:0007669"/>
    <property type="project" value="UniProtKB-UniRule"/>
</dbReference>
<keyword evidence="5 8" id="KW-0067">ATP-binding</keyword>
<keyword evidence="6 8" id="KW-0460">Magnesium</keyword>
<keyword evidence="8" id="KW-0484">Methanogenesis</keyword>
<sequence length="422" mass="47193">MTLLLMGALKRRGFDVRPFKVGPDFIDPSHHRMICGHSSHNLDSFMMSEEQIRSSFMKYTSGDSIAVIEGVMGLYDGMDGKDEKGSTAHISKILKAPVILVIDGSSLSRSAGAIVLGYRAFDSGVNLRGVILNRVGSRRHEEMLRDAIEEIVPVVGVIPKKSDLIVSERHLGLKMGHEVEYDHEMLADLGSEYIDIESIIKIAGECEELEGSVIRRESVYKGCKIGVARDRAFCFYYPENMEIMRELGAEVVEFSPMEGSLPDVDGVYLGGGYPELYAEELEQNEGIREEIKRRVEEGMPLYAECGGMMYTLRKVNGYEMLGVFDAEAELTERLQAVGYVVAESLSDTVVSRKGEVLRGHEFHYSVVHPGDVRFAYRMIRGKGIKNRLDGMVYKNVLASYTHIHAGGEPSPFEEFVRCCYEQ</sequence>
<comment type="catalytic activity">
    <reaction evidence="8">
        <text>Ni-sirohydrochlorin + 2 L-glutamine + 2 ATP + 2 H2O = Ni-sirohydrochlorin a,c-diamide + 2 L-glutamate + 2 ADP + 2 phosphate + 2 H(+)</text>
        <dbReference type="Rhea" id="RHEA:52896"/>
        <dbReference type="ChEBI" id="CHEBI:15377"/>
        <dbReference type="ChEBI" id="CHEBI:15378"/>
        <dbReference type="ChEBI" id="CHEBI:29985"/>
        <dbReference type="ChEBI" id="CHEBI:30616"/>
        <dbReference type="ChEBI" id="CHEBI:43474"/>
        <dbReference type="ChEBI" id="CHEBI:58359"/>
        <dbReference type="ChEBI" id="CHEBI:136841"/>
        <dbReference type="ChEBI" id="CHEBI:136887"/>
        <dbReference type="ChEBI" id="CHEBI:456216"/>
        <dbReference type="EC" id="6.3.5.12"/>
    </reaction>
</comment>
<keyword evidence="2 8" id="KW-0169">Cobalamin biosynthesis</keyword>
<dbReference type="PATRIC" id="fig|1839936.3.peg.1219"/>
<protein>
    <recommendedName>
        <fullName evidence="8">Cobyrinate a,c-diamide synthase</fullName>
        <ecNumber evidence="8">6.3.5.11</ecNumber>
    </recommendedName>
    <alternativeName>
        <fullName evidence="8">Cobyrinic acid a,c-diamide synthetase</fullName>
    </alternativeName>
    <alternativeName>
        <fullName evidence="8">Ni-sirohydrochlorin a,c-diamide synthase</fullName>
        <ecNumber evidence="8">6.3.5.12</ecNumber>
    </alternativeName>
    <alternativeName>
        <fullName evidence="8">Ni-sirohydrochlorin a,c-diamide synthetase</fullName>
    </alternativeName>
</protein>
<evidence type="ECO:0000259" key="10">
    <source>
        <dbReference type="Pfam" id="PF07685"/>
    </source>
</evidence>
<dbReference type="UniPathway" id="UPA00148">
    <property type="reaction ID" value="UER00231"/>
</dbReference>
<feature type="domain" description="CobQ/CobB/MinD/ParA nucleotide binding" evidence="9">
    <location>
        <begin position="2"/>
        <end position="165"/>
    </location>
</feature>
<dbReference type="SUPFAM" id="SSF52540">
    <property type="entry name" value="P-loop containing nucleoside triphosphate hydrolases"/>
    <property type="match status" value="1"/>
</dbReference>
<gene>
    <name evidence="8" type="primary">cbiA</name>
    <name evidence="8" type="synonym">cfbB</name>
    <name evidence="11" type="ORF">SBU_001204</name>
</gene>
<comment type="similarity">
    <text evidence="8">Belongs to the CobB/CbiA family.</text>
</comment>
<dbReference type="PROSITE" id="PS51274">
    <property type="entry name" value="GATASE_COBBQ"/>
    <property type="match status" value="1"/>
</dbReference>
<comment type="function">
    <text evidence="8">Catalyzes the ATP-dependent amidation of the two carboxylate groups at positions a and c of cobyrinate, using either L-glutamine or ammonia as the nitrogen source. Involved in the biosynthesis of the unique nickel-containing tetrapyrrole coenzyme F430, the prosthetic group of methyl-coenzyme M reductase (MCR), which plays a key role in methanogenesis and anaerobic methane oxidation. Catalyzes the ATP-dependent amidation of the two carboxylate groups at positions a and c of Ni-sirohydrochlorin, using L-glutamine or ammonia as the nitrogen source.</text>
</comment>
<dbReference type="AlphaFoldDB" id="A0A1F2P3N9"/>
<organism evidence="11 12">
    <name type="scientific">Candidatus Syntropharchaeum butanivorans</name>
    <dbReference type="NCBI Taxonomy" id="1839936"/>
    <lineage>
        <taxon>Archaea</taxon>
        <taxon>Methanobacteriati</taxon>
        <taxon>Methanobacteriota</taxon>
        <taxon>Stenosarchaea group</taxon>
        <taxon>Methanomicrobia</taxon>
        <taxon>Methanosarcinales</taxon>
        <taxon>ANME-2 cluster</taxon>
        <taxon>Candidatus Syntropharchaeum</taxon>
    </lineage>
</organism>
<dbReference type="Gene3D" id="3.40.50.880">
    <property type="match status" value="1"/>
</dbReference>
<feature type="site" description="Increases nucleophilicity of active site Cys" evidence="8">
    <location>
        <position position="402"/>
    </location>
</feature>
<evidence type="ECO:0000313" key="12">
    <source>
        <dbReference type="Proteomes" id="UP000185779"/>
    </source>
</evidence>
<dbReference type="GO" id="GO:0009236">
    <property type="term" value="P:cobalamin biosynthetic process"/>
    <property type="evidence" value="ECO:0007669"/>
    <property type="project" value="UniProtKB-UniRule"/>
</dbReference>
<dbReference type="InterPro" id="IPR029062">
    <property type="entry name" value="Class_I_gatase-like"/>
</dbReference>
<feature type="active site" description="Nucleophile" evidence="8">
    <location>
        <position position="305"/>
    </location>
</feature>
<keyword evidence="4 8" id="KW-0547">Nucleotide-binding</keyword>
<evidence type="ECO:0000313" key="11">
    <source>
        <dbReference type="EMBL" id="OFV65795.1"/>
    </source>
</evidence>
<dbReference type="Pfam" id="PF01656">
    <property type="entry name" value="CbiA"/>
    <property type="match status" value="1"/>
</dbReference>
<evidence type="ECO:0000256" key="7">
    <source>
        <dbReference type="ARBA" id="ARBA00022962"/>
    </source>
</evidence>
<evidence type="ECO:0000256" key="8">
    <source>
        <dbReference type="HAMAP-Rule" id="MF_00027"/>
    </source>
</evidence>
<evidence type="ECO:0000256" key="3">
    <source>
        <dbReference type="ARBA" id="ARBA00022598"/>
    </source>
</evidence>
<keyword evidence="12" id="KW-1185">Reference proteome</keyword>
<dbReference type="GO" id="GO:0005524">
    <property type="term" value="F:ATP binding"/>
    <property type="evidence" value="ECO:0007669"/>
    <property type="project" value="UniProtKB-UniRule"/>
</dbReference>
<dbReference type="Proteomes" id="UP000185779">
    <property type="component" value="Unassembled WGS sequence"/>
</dbReference>
<comment type="caution">
    <text evidence="11">The sequence shown here is derived from an EMBL/GenBank/DDBJ whole genome shotgun (WGS) entry which is preliminary data.</text>
</comment>
<evidence type="ECO:0000256" key="5">
    <source>
        <dbReference type="ARBA" id="ARBA00022840"/>
    </source>
</evidence>
<comment type="catalytic activity">
    <reaction evidence="8">
        <text>cob(II)yrinate + 2 L-glutamine + 2 ATP + 2 H2O = cob(II)yrinate a,c diamide + 2 L-glutamate + 2 ADP + 2 phosphate + 2 H(+)</text>
        <dbReference type="Rhea" id="RHEA:26289"/>
        <dbReference type="ChEBI" id="CHEBI:15377"/>
        <dbReference type="ChEBI" id="CHEBI:15378"/>
        <dbReference type="ChEBI" id="CHEBI:29985"/>
        <dbReference type="ChEBI" id="CHEBI:30616"/>
        <dbReference type="ChEBI" id="CHEBI:43474"/>
        <dbReference type="ChEBI" id="CHEBI:58359"/>
        <dbReference type="ChEBI" id="CHEBI:58537"/>
        <dbReference type="ChEBI" id="CHEBI:58894"/>
        <dbReference type="ChEBI" id="CHEBI:456216"/>
        <dbReference type="EC" id="6.3.5.11"/>
    </reaction>
</comment>
<dbReference type="NCBIfam" id="TIGR00379">
    <property type="entry name" value="cobB"/>
    <property type="match status" value="1"/>
</dbReference>
<evidence type="ECO:0000259" key="9">
    <source>
        <dbReference type="Pfam" id="PF01656"/>
    </source>
</evidence>
<dbReference type="EC" id="6.3.5.11" evidence="8"/>
<dbReference type="InterPro" id="IPR011698">
    <property type="entry name" value="GATase_3"/>
</dbReference>
<dbReference type="Pfam" id="PF07685">
    <property type="entry name" value="GATase_3"/>
    <property type="match status" value="1"/>
</dbReference>
<accession>A0A1F2P3N9</accession>
<keyword evidence="7 8" id="KW-0315">Glutamine amidotransferase</keyword>
<dbReference type="STRING" id="1839936.SBU_001204"/>
<dbReference type="CDD" id="cd05388">
    <property type="entry name" value="CobB_N"/>
    <property type="match status" value="1"/>
</dbReference>
<dbReference type="PANTHER" id="PTHR43873">
    <property type="entry name" value="COBYRINATE A,C-DIAMIDE SYNTHASE"/>
    <property type="match status" value="1"/>
</dbReference>
<comment type="pathway">
    <text evidence="8">Cofactor biosynthesis; adenosylcobalamin biosynthesis; cob(II)yrinate a,c-diamide from sirohydrochlorin (anaerobic route): step 10/10.</text>
</comment>
<dbReference type="CDD" id="cd03130">
    <property type="entry name" value="GATase1_CobB"/>
    <property type="match status" value="1"/>
</dbReference>
<dbReference type="GO" id="GO:0015948">
    <property type="term" value="P:methanogenesis"/>
    <property type="evidence" value="ECO:0007669"/>
    <property type="project" value="UniProtKB-KW"/>
</dbReference>
<keyword evidence="3 8" id="KW-0436">Ligase</keyword>
<dbReference type="InterPro" id="IPR004484">
    <property type="entry name" value="CbiA/CobB_synth"/>
</dbReference>
<comment type="cofactor">
    <cofactor evidence="1 8">
        <name>Mg(2+)</name>
        <dbReference type="ChEBI" id="CHEBI:18420"/>
    </cofactor>
</comment>